<dbReference type="InterPro" id="IPR036116">
    <property type="entry name" value="FN3_sf"/>
</dbReference>
<protein>
    <recommendedName>
        <fullName evidence="3">Fibronectin type-III domain-containing protein</fullName>
    </recommendedName>
</protein>
<dbReference type="Pfam" id="PF00041">
    <property type="entry name" value="fn3"/>
    <property type="match status" value="1"/>
</dbReference>
<organism evidence="4 5">
    <name type="scientific">Lymnaea stagnalis</name>
    <name type="common">Great pond snail</name>
    <name type="synonym">Helix stagnalis</name>
    <dbReference type="NCBI Taxonomy" id="6523"/>
    <lineage>
        <taxon>Eukaryota</taxon>
        <taxon>Metazoa</taxon>
        <taxon>Spiralia</taxon>
        <taxon>Lophotrochozoa</taxon>
        <taxon>Mollusca</taxon>
        <taxon>Gastropoda</taxon>
        <taxon>Heterobranchia</taxon>
        <taxon>Euthyneura</taxon>
        <taxon>Panpulmonata</taxon>
        <taxon>Hygrophila</taxon>
        <taxon>Lymnaeoidea</taxon>
        <taxon>Lymnaeidae</taxon>
        <taxon>Lymnaea</taxon>
    </lineage>
</organism>
<evidence type="ECO:0000256" key="1">
    <source>
        <dbReference type="SAM" id="MobiDB-lite"/>
    </source>
</evidence>
<keyword evidence="2" id="KW-0812">Transmembrane</keyword>
<dbReference type="CDD" id="cd00063">
    <property type="entry name" value="FN3"/>
    <property type="match status" value="1"/>
</dbReference>
<gene>
    <name evidence="4" type="ORF">GSLYS_00018157001</name>
</gene>
<keyword evidence="5" id="KW-1185">Reference proteome</keyword>
<feature type="domain" description="Fibronectin type-III" evidence="3">
    <location>
        <begin position="76"/>
        <end position="180"/>
    </location>
</feature>
<sequence length="269" mass="29416">DINLSVVLNGPPEILTRDVTFYWTTESQLVPYKITWVATEDRSDTGEGVANPSGVHVQGLTPGTEFIFTVLSITQGDDNYNNITILTNFTFETLPAPPGQLNESSSNLHNIPYVLRFGPSEGRVACYNITVGDKSYEVFNPELTIKDLTPDTQYNYAITAYNKRGDGSDDVTGSFKTDSEPLNVALVAGVTIASVAVVTVGVVVVTLVIRKRRRNSEHTIGKKTTDNDYNAFDMSNQSTAAPCPAEATEKKLKDINIAKLSVKVRTEQM</sequence>
<keyword evidence="2" id="KW-0472">Membrane</keyword>
<dbReference type="SUPFAM" id="SSF49265">
    <property type="entry name" value="Fibronectin type III"/>
    <property type="match status" value="1"/>
</dbReference>
<dbReference type="Gene3D" id="2.60.40.10">
    <property type="entry name" value="Immunoglobulins"/>
    <property type="match status" value="1"/>
</dbReference>
<dbReference type="AlphaFoldDB" id="A0AAV2IEJ0"/>
<dbReference type="EMBL" id="CAXITT010000636">
    <property type="protein sequence ID" value="CAL1544651.1"/>
    <property type="molecule type" value="Genomic_DNA"/>
</dbReference>
<evidence type="ECO:0000256" key="2">
    <source>
        <dbReference type="SAM" id="Phobius"/>
    </source>
</evidence>
<dbReference type="Proteomes" id="UP001497497">
    <property type="component" value="Unassembled WGS sequence"/>
</dbReference>
<feature type="transmembrane region" description="Helical" evidence="2">
    <location>
        <begin position="184"/>
        <end position="209"/>
    </location>
</feature>
<keyword evidence="2" id="KW-1133">Transmembrane helix</keyword>
<evidence type="ECO:0000313" key="5">
    <source>
        <dbReference type="Proteomes" id="UP001497497"/>
    </source>
</evidence>
<feature type="non-terminal residue" evidence="4">
    <location>
        <position position="1"/>
    </location>
</feature>
<evidence type="ECO:0000313" key="4">
    <source>
        <dbReference type="EMBL" id="CAL1544651.1"/>
    </source>
</evidence>
<dbReference type="SMART" id="SM00060">
    <property type="entry name" value="FN3"/>
    <property type="match status" value="2"/>
</dbReference>
<dbReference type="InterPro" id="IPR013783">
    <property type="entry name" value="Ig-like_fold"/>
</dbReference>
<proteinExistence type="predicted"/>
<accession>A0AAV2IEJ0</accession>
<feature type="region of interest" description="Disordered" evidence="1">
    <location>
        <begin position="219"/>
        <end position="240"/>
    </location>
</feature>
<evidence type="ECO:0000259" key="3">
    <source>
        <dbReference type="PROSITE" id="PS50853"/>
    </source>
</evidence>
<comment type="caution">
    <text evidence="4">The sequence shown here is derived from an EMBL/GenBank/DDBJ whole genome shotgun (WGS) entry which is preliminary data.</text>
</comment>
<dbReference type="InterPro" id="IPR003961">
    <property type="entry name" value="FN3_dom"/>
</dbReference>
<feature type="non-terminal residue" evidence="4">
    <location>
        <position position="269"/>
    </location>
</feature>
<reference evidence="4 5" key="1">
    <citation type="submission" date="2024-04" db="EMBL/GenBank/DDBJ databases">
        <authorList>
            <consortium name="Genoscope - CEA"/>
            <person name="William W."/>
        </authorList>
    </citation>
    <scope>NUCLEOTIDE SEQUENCE [LARGE SCALE GENOMIC DNA]</scope>
</reference>
<dbReference type="PROSITE" id="PS50853">
    <property type="entry name" value="FN3"/>
    <property type="match status" value="1"/>
</dbReference>
<name>A0AAV2IEJ0_LYMST</name>